<evidence type="ECO:0000256" key="8">
    <source>
        <dbReference type="ARBA" id="ARBA00023136"/>
    </source>
</evidence>
<proteinExistence type="inferred from homology"/>
<keyword evidence="9" id="KW-1015">Disulfide bond</keyword>
<dbReference type="PRINTS" id="PR00248">
    <property type="entry name" value="GPCRMGR"/>
</dbReference>
<dbReference type="FunFam" id="2.10.50.30:FF:000001">
    <property type="entry name" value="metabotropic glutamate receptor 1"/>
    <property type="match status" value="1"/>
</dbReference>
<dbReference type="SUPFAM" id="SSF57184">
    <property type="entry name" value="Growth factor receptor domain"/>
    <property type="match status" value="1"/>
</dbReference>
<accession>A0AAD9JGR1</accession>
<dbReference type="Proteomes" id="UP001208570">
    <property type="component" value="Unassembled WGS sequence"/>
</dbReference>
<dbReference type="InterPro" id="IPR000162">
    <property type="entry name" value="GPCR_3_mtglu_rcpt"/>
</dbReference>
<comment type="similarity">
    <text evidence="2">Belongs to the G-protein coupled receptor 3 family.</text>
</comment>
<keyword evidence="8 14" id="KW-0472">Membrane</keyword>
<feature type="domain" description="G-protein coupled receptors family 3 profile" evidence="15">
    <location>
        <begin position="413"/>
        <end position="673"/>
    </location>
</feature>
<evidence type="ECO:0000313" key="16">
    <source>
        <dbReference type="EMBL" id="KAK2152654.1"/>
    </source>
</evidence>
<dbReference type="GO" id="GO:0005886">
    <property type="term" value="C:plasma membrane"/>
    <property type="evidence" value="ECO:0007669"/>
    <property type="project" value="UniProtKB-SubCell"/>
</dbReference>
<evidence type="ECO:0000256" key="4">
    <source>
        <dbReference type="ARBA" id="ARBA00022692"/>
    </source>
</evidence>
<keyword evidence="17" id="KW-1185">Reference proteome</keyword>
<dbReference type="InterPro" id="IPR009030">
    <property type="entry name" value="Growth_fac_rcpt_cys_sf"/>
</dbReference>
<feature type="transmembrane region" description="Helical" evidence="14">
    <location>
        <begin position="412"/>
        <end position="438"/>
    </location>
</feature>
<dbReference type="SUPFAM" id="SSF53822">
    <property type="entry name" value="Periplasmic binding protein-like I"/>
    <property type="match status" value="1"/>
</dbReference>
<dbReference type="InterPro" id="IPR000337">
    <property type="entry name" value="GPCR_3"/>
</dbReference>
<dbReference type="GO" id="GO:0004930">
    <property type="term" value="F:G protein-coupled receptor activity"/>
    <property type="evidence" value="ECO:0007669"/>
    <property type="project" value="UniProtKB-KW"/>
</dbReference>
<evidence type="ECO:0000256" key="13">
    <source>
        <dbReference type="SAM" id="MobiDB-lite"/>
    </source>
</evidence>
<feature type="transmembrane region" description="Helical" evidence="14">
    <location>
        <begin position="604"/>
        <end position="625"/>
    </location>
</feature>
<dbReference type="PROSITE" id="PS00981">
    <property type="entry name" value="G_PROTEIN_RECEP_F3_3"/>
    <property type="match status" value="1"/>
</dbReference>
<evidence type="ECO:0000256" key="5">
    <source>
        <dbReference type="ARBA" id="ARBA00022729"/>
    </source>
</evidence>
<keyword evidence="3" id="KW-1003">Cell membrane</keyword>
<comment type="caution">
    <text evidence="16">The sequence shown here is derived from an EMBL/GenBank/DDBJ whole genome shotgun (WGS) entry which is preliminary data.</text>
</comment>
<evidence type="ECO:0000256" key="2">
    <source>
        <dbReference type="ARBA" id="ARBA00007242"/>
    </source>
</evidence>
<dbReference type="Gene3D" id="3.40.50.2300">
    <property type="match status" value="2"/>
</dbReference>
<evidence type="ECO:0000259" key="15">
    <source>
        <dbReference type="PROSITE" id="PS50259"/>
    </source>
</evidence>
<dbReference type="InterPro" id="IPR028082">
    <property type="entry name" value="Peripla_BP_I"/>
</dbReference>
<feature type="transmembrane region" description="Helical" evidence="14">
    <location>
        <begin position="450"/>
        <end position="468"/>
    </location>
</feature>
<dbReference type="InterPro" id="IPR050726">
    <property type="entry name" value="mGluR"/>
</dbReference>
<dbReference type="CDD" id="cd15934">
    <property type="entry name" value="7tmC_mGluRs_group2_3"/>
    <property type="match status" value="1"/>
</dbReference>
<dbReference type="PRINTS" id="PR00593">
    <property type="entry name" value="MTABOTROPICR"/>
</dbReference>
<dbReference type="PROSITE" id="PS50259">
    <property type="entry name" value="G_PROTEIN_RECEP_F3_4"/>
    <property type="match status" value="1"/>
</dbReference>
<dbReference type="InterPro" id="IPR001828">
    <property type="entry name" value="ANF_lig-bd_rcpt"/>
</dbReference>
<sequence>MFSLQIPQISYASTGIDLSDKTRFEYFSRVVPPDTYQAQAMVDVVKAFNWTYVSTLADSGNYGEKGIDTFKAIAEKNGICVAKSLEIPREPTNDTFSDIITVLADNGKAKVVVLFVNEDNCQKLVKASLEKGHNNDLYWLASDSWGAKEVPVRGQELAAEGTVTILPQREVVKDFDNYFTKLNPTDNYRNPWFREFWERHFKCSLEGDTYTRRCTGLEKLTYPGYQQEGIVPFVIDAVYAMAHALHNMMVKECGGHTICKAMEPPSGLKLLQYIRNVTFTGVAGQTIKFNKNGDAMGRYTIYQFQRRPNGRFEYVPIGNWSDTLAIDVSLTKWKPSHLIVPKSVCSEPCPPGHMKRNDDALDKCCWVCIRCGRHMILKDENTCEPCPNGTYPDLSQTVCKPLPVDYMTFDSIWAIVPVVMASVGILSTIFIAAVFIKFNNTPVIMASGRELCYVLMIGLLLSYLMTFVMVAKPTVATCCLTRVGLGLSLSMCYAALFTKTNRISRIFNRGVKAMVKRPSYTSPRSQLVICSCLVAVQIIAAITWVGMDLPDTALVYPDRRTVVLRCKSTNVAIVLSLLYNMILITLCTVYAFKTRKIPENFNEAKHIAFTMYSTCIVWLAFIPIYFGTNKSDFRIQITALCMCVSISASVALACLFVPKVYIVLFQPHKNVRQGAHGSMGSGAPGRPFFGRPSTRFSSLAAMNGDITSPTGLALLIAQGSTPKPQPAPQTDSDKSDKGGSLRDLDSSGAENSDPETNV</sequence>
<protein>
    <recommendedName>
        <fullName evidence="15">G-protein coupled receptors family 3 profile domain-containing protein</fullName>
    </recommendedName>
</protein>
<feature type="compositionally biased region" description="Polar residues" evidence="13">
    <location>
        <begin position="748"/>
        <end position="758"/>
    </location>
</feature>
<keyword evidence="10" id="KW-0675">Receptor</keyword>
<comment type="subcellular location">
    <subcellularLocation>
        <location evidence="1">Cell membrane</location>
        <topology evidence="1">Multi-pass membrane protein</topology>
    </subcellularLocation>
</comment>
<keyword evidence="4 14" id="KW-0812">Transmembrane</keyword>
<keyword evidence="7" id="KW-0297">G-protein coupled receptor</keyword>
<dbReference type="Gene3D" id="2.10.50.30">
    <property type="entry name" value="GPCR, family 3, nine cysteines domain"/>
    <property type="match status" value="1"/>
</dbReference>
<dbReference type="AlphaFoldDB" id="A0AAD9JGR1"/>
<feature type="transmembrane region" description="Helical" evidence="14">
    <location>
        <begin position="474"/>
        <end position="496"/>
    </location>
</feature>
<dbReference type="Pfam" id="PF07562">
    <property type="entry name" value="NCD3G"/>
    <property type="match status" value="1"/>
</dbReference>
<dbReference type="InterPro" id="IPR017978">
    <property type="entry name" value="GPCR_3_C"/>
</dbReference>
<dbReference type="Pfam" id="PF01094">
    <property type="entry name" value="ANF_receptor"/>
    <property type="match status" value="1"/>
</dbReference>
<evidence type="ECO:0000256" key="1">
    <source>
        <dbReference type="ARBA" id="ARBA00004651"/>
    </source>
</evidence>
<keyword evidence="6 14" id="KW-1133">Transmembrane helix</keyword>
<keyword evidence="12" id="KW-0807">Transducer</keyword>
<evidence type="ECO:0000256" key="10">
    <source>
        <dbReference type="ARBA" id="ARBA00023170"/>
    </source>
</evidence>
<evidence type="ECO:0000256" key="9">
    <source>
        <dbReference type="ARBA" id="ARBA00023157"/>
    </source>
</evidence>
<evidence type="ECO:0000256" key="14">
    <source>
        <dbReference type="SAM" id="Phobius"/>
    </source>
</evidence>
<evidence type="ECO:0000256" key="11">
    <source>
        <dbReference type="ARBA" id="ARBA00023180"/>
    </source>
</evidence>
<feature type="transmembrane region" description="Helical" evidence="14">
    <location>
        <begin position="571"/>
        <end position="592"/>
    </location>
</feature>
<organism evidence="16 17">
    <name type="scientific">Paralvinella palmiformis</name>
    <dbReference type="NCBI Taxonomy" id="53620"/>
    <lineage>
        <taxon>Eukaryota</taxon>
        <taxon>Metazoa</taxon>
        <taxon>Spiralia</taxon>
        <taxon>Lophotrochozoa</taxon>
        <taxon>Annelida</taxon>
        <taxon>Polychaeta</taxon>
        <taxon>Sedentaria</taxon>
        <taxon>Canalipalpata</taxon>
        <taxon>Terebellida</taxon>
        <taxon>Terebelliformia</taxon>
        <taxon>Alvinellidae</taxon>
        <taxon>Paralvinella</taxon>
    </lineage>
</organism>
<feature type="compositionally biased region" description="Basic and acidic residues" evidence="13">
    <location>
        <begin position="731"/>
        <end position="745"/>
    </location>
</feature>
<evidence type="ECO:0000256" key="6">
    <source>
        <dbReference type="ARBA" id="ARBA00022989"/>
    </source>
</evidence>
<dbReference type="Pfam" id="PF00003">
    <property type="entry name" value="7tm_3"/>
    <property type="match status" value="1"/>
</dbReference>
<feature type="region of interest" description="Disordered" evidence="13">
    <location>
        <begin position="717"/>
        <end position="758"/>
    </location>
</feature>
<evidence type="ECO:0000256" key="3">
    <source>
        <dbReference type="ARBA" id="ARBA00022475"/>
    </source>
</evidence>
<dbReference type="InterPro" id="IPR011500">
    <property type="entry name" value="GPCR_3_9-Cys_dom"/>
</dbReference>
<dbReference type="PANTHER" id="PTHR24060">
    <property type="entry name" value="METABOTROPIC GLUTAMATE RECEPTOR"/>
    <property type="match status" value="1"/>
</dbReference>
<keyword evidence="5" id="KW-0732">Signal</keyword>
<reference evidence="16" key="1">
    <citation type="journal article" date="2023" name="Mol. Biol. Evol.">
        <title>Third-Generation Sequencing Reveals the Adaptive Role of the Epigenome in Three Deep-Sea Polychaetes.</title>
        <authorList>
            <person name="Perez M."/>
            <person name="Aroh O."/>
            <person name="Sun Y."/>
            <person name="Lan Y."/>
            <person name="Juniper S.K."/>
            <person name="Young C.R."/>
            <person name="Angers B."/>
            <person name="Qian P.Y."/>
        </authorList>
    </citation>
    <scope>NUCLEOTIDE SEQUENCE</scope>
    <source>
        <strain evidence="16">P08H-3</strain>
    </source>
</reference>
<name>A0AAD9JGR1_9ANNE</name>
<dbReference type="InterPro" id="IPR017979">
    <property type="entry name" value="GPCR_3_CS"/>
</dbReference>
<feature type="transmembrane region" description="Helical" evidence="14">
    <location>
        <begin position="527"/>
        <end position="547"/>
    </location>
</feature>
<evidence type="ECO:0000313" key="17">
    <source>
        <dbReference type="Proteomes" id="UP001208570"/>
    </source>
</evidence>
<gene>
    <name evidence="16" type="ORF">LSH36_322g01016</name>
</gene>
<keyword evidence="11" id="KW-0325">Glycoprotein</keyword>
<evidence type="ECO:0000256" key="12">
    <source>
        <dbReference type="ARBA" id="ARBA00023224"/>
    </source>
</evidence>
<dbReference type="FunFam" id="3.40.50.2300:FF:000009">
    <property type="entry name" value="Glutamate receptor, metabotropic 4"/>
    <property type="match status" value="1"/>
</dbReference>
<feature type="transmembrane region" description="Helical" evidence="14">
    <location>
        <begin position="637"/>
        <end position="664"/>
    </location>
</feature>
<evidence type="ECO:0000256" key="7">
    <source>
        <dbReference type="ARBA" id="ARBA00023040"/>
    </source>
</evidence>
<dbReference type="InterPro" id="IPR038550">
    <property type="entry name" value="GPCR_3_9-Cys_sf"/>
</dbReference>
<dbReference type="EMBL" id="JAODUP010000322">
    <property type="protein sequence ID" value="KAK2152654.1"/>
    <property type="molecule type" value="Genomic_DNA"/>
</dbReference>